<sequence>MSWIRIIRLFISEYFAGCYGGIKKLLTEADRQLLKTAWVSLEESKKNFKTTRQDKWDEIIKPLIKKYQKSLVPKSVFDDFPLDLAIEVVTERPYTGTFNFKHHHDLLWVQDLYKRFKNW</sequence>
<protein>
    <submittedName>
        <fullName evidence="1">Uncharacterized protein</fullName>
    </submittedName>
</protein>
<dbReference type="Proteomes" id="UP000247702">
    <property type="component" value="Unassembled WGS sequence"/>
</dbReference>
<comment type="caution">
    <text evidence="1">The sequence shown here is derived from an EMBL/GenBank/DDBJ whole genome shotgun (WGS) entry which is preliminary data.</text>
</comment>
<organism evidence="1 2">
    <name type="scientific">Rhizophagus clarus</name>
    <dbReference type="NCBI Taxonomy" id="94130"/>
    <lineage>
        <taxon>Eukaryota</taxon>
        <taxon>Fungi</taxon>
        <taxon>Fungi incertae sedis</taxon>
        <taxon>Mucoromycota</taxon>
        <taxon>Glomeromycotina</taxon>
        <taxon>Glomeromycetes</taxon>
        <taxon>Glomerales</taxon>
        <taxon>Glomeraceae</taxon>
        <taxon>Rhizophagus</taxon>
    </lineage>
</organism>
<name>A0A2Z6RCS1_9GLOM</name>
<dbReference type="EMBL" id="BEXD01002990">
    <property type="protein sequence ID" value="GBB99933.1"/>
    <property type="molecule type" value="Genomic_DNA"/>
</dbReference>
<keyword evidence="2" id="KW-1185">Reference proteome</keyword>
<accession>A0A2Z6RCS1</accession>
<evidence type="ECO:0000313" key="1">
    <source>
        <dbReference type="EMBL" id="GBB99933.1"/>
    </source>
</evidence>
<reference evidence="1 2" key="1">
    <citation type="submission" date="2017-11" db="EMBL/GenBank/DDBJ databases">
        <title>The genome of Rhizophagus clarus HR1 reveals common genetic basis of auxotrophy among arbuscular mycorrhizal fungi.</title>
        <authorList>
            <person name="Kobayashi Y."/>
        </authorList>
    </citation>
    <scope>NUCLEOTIDE SEQUENCE [LARGE SCALE GENOMIC DNA]</scope>
    <source>
        <strain evidence="1 2">HR1</strain>
    </source>
</reference>
<proteinExistence type="predicted"/>
<dbReference type="AlphaFoldDB" id="A0A2Z6RCS1"/>
<gene>
    <name evidence="1" type="ORF">RclHR1_03690006</name>
</gene>
<evidence type="ECO:0000313" key="2">
    <source>
        <dbReference type="Proteomes" id="UP000247702"/>
    </source>
</evidence>